<keyword evidence="14" id="KW-1185">Reference proteome</keyword>
<dbReference type="PANTHER" id="PTHR10110:SF197">
    <property type="entry name" value="SODIUM_HYDROGEN EXCHANGER"/>
    <property type="match status" value="1"/>
</dbReference>
<dbReference type="GO" id="GO:0015385">
    <property type="term" value="F:sodium:proton antiporter activity"/>
    <property type="evidence" value="ECO:0007669"/>
    <property type="project" value="InterPro"/>
</dbReference>
<evidence type="ECO:0000256" key="5">
    <source>
        <dbReference type="ARBA" id="ARBA00023053"/>
    </source>
</evidence>
<evidence type="ECO:0000256" key="11">
    <source>
        <dbReference type="SAM" id="Phobius"/>
    </source>
</evidence>
<keyword evidence="8" id="KW-0739">Sodium transport</keyword>
<evidence type="ECO:0000256" key="7">
    <source>
        <dbReference type="ARBA" id="ARBA00023136"/>
    </source>
</evidence>
<evidence type="ECO:0000256" key="8">
    <source>
        <dbReference type="ARBA" id="ARBA00023201"/>
    </source>
</evidence>
<evidence type="ECO:0000256" key="3">
    <source>
        <dbReference type="ARBA" id="ARBA00022692"/>
    </source>
</evidence>
<dbReference type="OrthoDB" id="196264at2759"/>
<feature type="non-terminal residue" evidence="13">
    <location>
        <position position="1"/>
    </location>
</feature>
<evidence type="ECO:0000313" key="13">
    <source>
        <dbReference type="EMBL" id="EIE20808.1"/>
    </source>
</evidence>
<feature type="transmembrane region" description="Helical" evidence="11">
    <location>
        <begin position="73"/>
        <end position="95"/>
    </location>
</feature>
<dbReference type="GO" id="GO:0015386">
    <property type="term" value="F:potassium:proton antiporter activity"/>
    <property type="evidence" value="ECO:0007669"/>
    <property type="project" value="TreeGrafter"/>
</dbReference>
<evidence type="ECO:0000256" key="10">
    <source>
        <dbReference type="ARBA" id="ARBA00047912"/>
    </source>
</evidence>
<organism evidence="13 14">
    <name type="scientific">Coccomyxa subellipsoidea (strain C-169)</name>
    <name type="common">Green microalga</name>
    <dbReference type="NCBI Taxonomy" id="574566"/>
    <lineage>
        <taxon>Eukaryota</taxon>
        <taxon>Viridiplantae</taxon>
        <taxon>Chlorophyta</taxon>
        <taxon>core chlorophytes</taxon>
        <taxon>Trebouxiophyceae</taxon>
        <taxon>Trebouxiophyceae incertae sedis</taxon>
        <taxon>Coccomyxaceae</taxon>
        <taxon>Coccomyxa</taxon>
        <taxon>Coccomyxa subellipsoidea</taxon>
    </lineage>
</organism>
<dbReference type="PANTHER" id="PTHR10110">
    <property type="entry name" value="SODIUM/HYDROGEN EXCHANGER"/>
    <property type="match status" value="1"/>
</dbReference>
<feature type="transmembrane region" description="Helical" evidence="11">
    <location>
        <begin position="280"/>
        <end position="300"/>
    </location>
</feature>
<keyword evidence="5" id="KW-0915">Sodium</keyword>
<reference evidence="13 14" key="1">
    <citation type="journal article" date="2012" name="Genome Biol.">
        <title>The genome of the polar eukaryotic microalga coccomyxa subellipsoidea reveals traits of cold adaptation.</title>
        <authorList>
            <person name="Blanc G."/>
            <person name="Agarkova I."/>
            <person name="Grimwood J."/>
            <person name="Kuo A."/>
            <person name="Brueggeman A."/>
            <person name="Dunigan D."/>
            <person name="Gurnon J."/>
            <person name="Ladunga I."/>
            <person name="Lindquist E."/>
            <person name="Lucas S."/>
            <person name="Pangilinan J."/>
            <person name="Proschold T."/>
            <person name="Salamov A."/>
            <person name="Schmutz J."/>
            <person name="Weeks D."/>
            <person name="Yamada T."/>
            <person name="Claverie J.M."/>
            <person name="Grigoriev I."/>
            <person name="Van Etten J."/>
            <person name="Lomsadze A."/>
            <person name="Borodovsky M."/>
        </authorList>
    </citation>
    <scope>NUCLEOTIDE SEQUENCE [LARGE SCALE GENOMIC DNA]</scope>
    <source>
        <strain evidence="13 14">C-169</strain>
    </source>
</reference>
<dbReference type="STRING" id="574566.I0YQY9"/>
<feature type="non-terminal residue" evidence="13">
    <location>
        <position position="408"/>
    </location>
</feature>
<keyword evidence="4 11" id="KW-1133">Transmembrane helix</keyword>
<evidence type="ECO:0000313" key="14">
    <source>
        <dbReference type="Proteomes" id="UP000007264"/>
    </source>
</evidence>
<dbReference type="EMBL" id="AGSI01000014">
    <property type="protein sequence ID" value="EIE20808.1"/>
    <property type="molecule type" value="Genomic_DNA"/>
</dbReference>
<keyword evidence="3 11" id="KW-0812">Transmembrane</keyword>
<dbReference type="GO" id="GO:0051453">
    <property type="term" value="P:regulation of intracellular pH"/>
    <property type="evidence" value="ECO:0007669"/>
    <property type="project" value="TreeGrafter"/>
</dbReference>
<feature type="transmembrane region" description="Helical" evidence="11">
    <location>
        <begin position="320"/>
        <end position="348"/>
    </location>
</feature>
<protein>
    <submittedName>
        <fullName evidence="13">Sodium/hydrogen exchanger</fullName>
    </submittedName>
</protein>
<keyword evidence="6" id="KW-0406">Ion transport</keyword>
<comment type="subcellular location">
    <subcellularLocation>
        <location evidence="1">Membrane</location>
        <topology evidence="1">Multi-pass membrane protein</topology>
    </subcellularLocation>
</comment>
<dbReference type="AlphaFoldDB" id="I0YQY9"/>
<dbReference type="GO" id="GO:0005886">
    <property type="term" value="C:plasma membrane"/>
    <property type="evidence" value="ECO:0007669"/>
    <property type="project" value="TreeGrafter"/>
</dbReference>
<feature type="transmembrane region" description="Helical" evidence="11">
    <location>
        <begin position="176"/>
        <end position="198"/>
    </location>
</feature>
<evidence type="ECO:0000256" key="6">
    <source>
        <dbReference type="ARBA" id="ARBA00023065"/>
    </source>
</evidence>
<keyword evidence="2" id="KW-0813">Transport</keyword>
<dbReference type="Proteomes" id="UP000007264">
    <property type="component" value="Unassembled WGS sequence"/>
</dbReference>
<proteinExistence type="predicted"/>
<dbReference type="GeneID" id="17038787"/>
<evidence type="ECO:0000256" key="2">
    <source>
        <dbReference type="ARBA" id="ARBA00022448"/>
    </source>
</evidence>
<feature type="domain" description="Cation/H+ exchanger transmembrane" evidence="12">
    <location>
        <begin position="11"/>
        <end position="407"/>
    </location>
</feature>
<dbReference type="RefSeq" id="XP_005645352.1">
    <property type="nucleotide sequence ID" value="XM_005645295.1"/>
</dbReference>
<dbReference type="GO" id="GO:0098719">
    <property type="term" value="P:sodium ion import across plasma membrane"/>
    <property type="evidence" value="ECO:0007669"/>
    <property type="project" value="TreeGrafter"/>
</dbReference>
<dbReference type="InterPro" id="IPR018422">
    <property type="entry name" value="Cation/H_exchanger_CPA1"/>
</dbReference>
<comment type="catalytic activity">
    <reaction evidence="9">
        <text>Na(+)(in) + H(+)(out) = Na(+)(out) + H(+)(in)</text>
        <dbReference type="Rhea" id="RHEA:29419"/>
        <dbReference type="ChEBI" id="CHEBI:15378"/>
        <dbReference type="ChEBI" id="CHEBI:29101"/>
    </reaction>
</comment>
<feature type="transmembrane region" description="Helical" evidence="11">
    <location>
        <begin position="41"/>
        <end position="61"/>
    </location>
</feature>
<accession>I0YQY9</accession>
<dbReference type="InterPro" id="IPR004709">
    <property type="entry name" value="NaH_exchanger"/>
</dbReference>
<comment type="caution">
    <text evidence="13">The sequence shown here is derived from an EMBL/GenBank/DDBJ whole genome shotgun (WGS) entry which is preliminary data.</text>
</comment>
<evidence type="ECO:0000256" key="9">
    <source>
        <dbReference type="ARBA" id="ARBA00047524"/>
    </source>
</evidence>
<sequence length="408" mass="44299">SKYVGEGMSAAVTGLALGGIILVLSGILLDGDLTQQLLTFNHSNFFVFFLPPIILYAGLSVRKKAFFRNLPTIASLGILGTYIAFAVIAVTLYGFSKFINITLADCLALGAIFATTDSVAVLQVLEQDRAPLLFNMVFGEGVINDATTVALLRTVQRLGETPQMNAATVGIIFGKFLYLFAASLLLGLVFGLFCSLLLKNFNLVLWADFNLSITMAPVSTMTTCPHELQAVGIVGMVAYLSYLVGDYTGLSGIVSLFCCSVTMSHYALHNITKQQRAAVLSFYETISFMSEGSIFVYVGLDALDPLKWKVMQNTFVGPAMALFGIIMVLLLVSRGVFVFPILAAHNYWSKEKLPFRQIVVAWWAGAMRGAVSVALVYLYYDPDGTTVDQMKSSLISMTLTVVLFSTVV</sequence>
<dbReference type="Gene3D" id="6.10.140.1330">
    <property type="match status" value="1"/>
</dbReference>
<feature type="transmembrane region" description="Helical" evidence="11">
    <location>
        <begin position="7"/>
        <end position="29"/>
    </location>
</feature>
<dbReference type="eggNOG" id="KOG1965">
    <property type="taxonomic scope" value="Eukaryota"/>
</dbReference>
<gene>
    <name evidence="13" type="ORF">COCSUDRAFT_3701</name>
</gene>
<evidence type="ECO:0000259" key="12">
    <source>
        <dbReference type="Pfam" id="PF00999"/>
    </source>
</evidence>
<dbReference type="Pfam" id="PF00999">
    <property type="entry name" value="Na_H_Exchanger"/>
    <property type="match status" value="1"/>
</dbReference>
<dbReference type="PRINTS" id="PR01084">
    <property type="entry name" value="NAHEXCHNGR"/>
</dbReference>
<feature type="transmembrane region" description="Helical" evidence="11">
    <location>
        <begin position="360"/>
        <end position="380"/>
    </location>
</feature>
<evidence type="ECO:0000256" key="4">
    <source>
        <dbReference type="ARBA" id="ARBA00022989"/>
    </source>
</evidence>
<comment type="catalytic activity">
    <reaction evidence="10">
        <text>K(+)(in) + H(+)(out) = K(+)(out) + H(+)(in)</text>
        <dbReference type="Rhea" id="RHEA:29467"/>
        <dbReference type="ChEBI" id="CHEBI:15378"/>
        <dbReference type="ChEBI" id="CHEBI:29103"/>
    </reaction>
</comment>
<name>I0YQY9_COCSC</name>
<dbReference type="InterPro" id="IPR006153">
    <property type="entry name" value="Cation/H_exchanger_TM"/>
</dbReference>
<dbReference type="KEGG" id="csl:COCSUDRAFT_3701"/>
<evidence type="ECO:0000256" key="1">
    <source>
        <dbReference type="ARBA" id="ARBA00004141"/>
    </source>
</evidence>
<keyword evidence="7 11" id="KW-0472">Membrane</keyword>